<keyword evidence="1" id="KW-0812">Transmembrane</keyword>
<organism evidence="2 3">
    <name type="scientific">Massilia horti</name>
    <dbReference type="NCBI Taxonomy" id="2562153"/>
    <lineage>
        <taxon>Bacteria</taxon>
        <taxon>Pseudomonadati</taxon>
        <taxon>Pseudomonadota</taxon>
        <taxon>Betaproteobacteria</taxon>
        <taxon>Burkholderiales</taxon>
        <taxon>Oxalobacteraceae</taxon>
        <taxon>Telluria group</taxon>
        <taxon>Massilia</taxon>
    </lineage>
</organism>
<sequence length="84" mass="9470">MENNAPSMFIAFLPMIVMSLLVAIPAHLLAKEKGRNVTLWTILALIPIVNFACLWFFIGASNLKLERKLDALMQQLNDSAKDKR</sequence>
<dbReference type="AlphaFoldDB" id="A0A4Y9T9Z4"/>
<keyword evidence="3" id="KW-1185">Reference proteome</keyword>
<proteinExistence type="predicted"/>
<dbReference type="EMBL" id="SPUM01000002">
    <property type="protein sequence ID" value="TFW36170.1"/>
    <property type="molecule type" value="Genomic_DNA"/>
</dbReference>
<keyword evidence="1" id="KW-1133">Transmembrane helix</keyword>
<dbReference type="OrthoDB" id="9135500at2"/>
<evidence type="ECO:0000256" key="1">
    <source>
        <dbReference type="SAM" id="Phobius"/>
    </source>
</evidence>
<dbReference type="RefSeq" id="WP_135187734.1">
    <property type="nucleotide sequence ID" value="NZ_SPUM01000002.1"/>
</dbReference>
<protein>
    <submittedName>
        <fullName evidence="2">Uncharacterized protein</fullName>
    </submittedName>
</protein>
<comment type="caution">
    <text evidence="2">The sequence shown here is derived from an EMBL/GenBank/DDBJ whole genome shotgun (WGS) entry which is preliminary data.</text>
</comment>
<dbReference type="Proteomes" id="UP000297258">
    <property type="component" value="Unassembled WGS sequence"/>
</dbReference>
<gene>
    <name evidence="2" type="ORF">E4O92_00245</name>
</gene>
<feature type="transmembrane region" description="Helical" evidence="1">
    <location>
        <begin position="6"/>
        <end position="30"/>
    </location>
</feature>
<keyword evidence="1" id="KW-0472">Membrane</keyword>
<name>A0A4Y9T9Z4_9BURK</name>
<evidence type="ECO:0000313" key="3">
    <source>
        <dbReference type="Proteomes" id="UP000297258"/>
    </source>
</evidence>
<evidence type="ECO:0000313" key="2">
    <source>
        <dbReference type="EMBL" id="TFW36170.1"/>
    </source>
</evidence>
<feature type="transmembrane region" description="Helical" evidence="1">
    <location>
        <begin position="37"/>
        <end position="58"/>
    </location>
</feature>
<reference evidence="2 3" key="1">
    <citation type="submission" date="2019-03" db="EMBL/GenBank/DDBJ databases">
        <title>Draft genome of Massilia hortus sp. nov., a novel bacterial species of the Oxalobacteraceae family.</title>
        <authorList>
            <person name="Peta V."/>
            <person name="Raths R."/>
            <person name="Bucking H."/>
        </authorList>
    </citation>
    <scope>NUCLEOTIDE SEQUENCE [LARGE SCALE GENOMIC DNA]</scope>
    <source>
        <strain evidence="2 3">ONC3</strain>
    </source>
</reference>
<accession>A0A4Y9T9Z4</accession>